<comment type="similarity">
    <text evidence="1 2">Belongs to the PAL/histidase family.</text>
</comment>
<keyword evidence="2" id="KW-0456">Lyase</keyword>
<dbReference type="SUPFAM" id="SSF48557">
    <property type="entry name" value="L-aspartase-like"/>
    <property type="match status" value="1"/>
</dbReference>
<name>A0A0C3HK08_OIDMZ</name>
<dbReference type="InterPro" id="IPR008948">
    <property type="entry name" value="L-Aspartase-like"/>
</dbReference>
<evidence type="ECO:0000256" key="1">
    <source>
        <dbReference type="ARBA" id="ARBA00007238"/>
    </source>
</evidence>
<sequence>MSSYHGERVLSQWNSLRAVLDQKLRVPLQGDSLDLASLVAVARYGTKASIDDLPQDVIEKIHASVQCLQNALDQGHSVYGVTTGFGGSADTRTEETNTLQVALLQMQLCAILPNAPEKKQPGDKLGPRGVYADGEPYAVLSMPEAWVRGTMLIRCNSLLRGHSAVRMNVIKMLLALLENDVIPLVPLRGSISASGDLCPLSYLAGALEGNPDVRVWTGPRNDRHLVTADVALRSLNIAPISFGPKETLAILNGTAVSAAVGGLALHQADNLALLAQVLTAIGVEALLGRVESFDPFIANVRPHKGQKEVAQNVCAFLKGSLLANEEDSDLVGDGHLRQDRYALRTASQWLGPQLEDLMLARDQLETELNSTTDNPMVDVASQKIHHAGNFQAVAVTSAMEKTRLAVQMIGKMIFAQSTELLDCHLNNGLPSNLAADEPSLSYTLKGVDINMAAYMSELALLANPVSSHVHSSEMANQSINSLALISSRYTHMAIDVLSLMSAAHLYSLCQALDLRAMQNHFMEQLRPAIIILTSDTFGKILDPAKLNLLQDQIWSALLHKITLTTSKDSSNRFSVVAKSAQGVVIDALSGVSNTSPGTNGNILGLVTHWTEQTAKVSRAIFLTNRAAYLANPDATPYLGAASRKMYRFVRRELKVPFHRGLVDHPTVQTPQGDGLKVKKNTGSQISTIYEALRDERLMAPVMECVKLAVDGKKGFVSTAFISSKL</sequence>
<protein>
    <recommendedName>
        <fullName evidence="5">Phenylalanine ammonia-lyase</fullName>
    </recommendedName>
</protein>
<evidence type="ECO:0000313" key="4">
    <source>
        <dbReference type="Proteomes" id="UP000054321"/>
    </source>
</evidence>
<accession>A0A0C3HK08</accession>
<dbReference type="CDD" id="cd00332">
    <property type="entry name" value="PAL-HAL"/>
    <property type="match status" value="1"/>
</dbReference>
<dbReference type="OrthoDB" id="10051290at2759"/>
<keyword evidence="4" id="KW-1185">Reference proteome</keyword>
<dbReference type="GO" id="GO:0005737">
    <property type="term" value="C:cytoplasm"/>
    <property type="evidence" value="ECO:0007669"/>
    <property type="project" value="InterPro"/>
</dbReference>
<gene>
    <name evidence="3" type="ORF">OIDMADRAFT_153007</name>
</gene>
<dbReference type="Gene3D" id="1.10.275.10">
    <property type="entry name" value="Fumarase/aspartase (N-terminal domain)"/>
    <property type="match status" value="1"/>
</dbReference>
<evidence type="ECO:0000256" key="2">
    <source>
        <dbReference type="RuleBase" id="RU003954"/>
    </source>
</evidence>
<dbReference type="GO" id="GO:0016841">
    <property type="term" value="F:ammonia-lyase activity"/>
    <property type="evidence" value="ECO:0007669"/>
    <property type="project" value="InterPro"/>
</dbReference>
<dbReference type="EMBL" id="KN832870">
    <property type="protein sequence ID" value="KIN08566.1"/>
    <property type="molecule type" value="Genomic_DNA"/>
</dbReference>
<reference evidence="4" key="2">
    <citation type="submission" date="2015-01" db="EMBL/GenBank/DDBJ databases">
        <title>Evolutionary Origins and Diversification of the Mycorrhizal Mutualists.</title>
        <authorList>
            <consortium name="DOE Joint Genome Institute"/>
            <consortium name="Mycorrhizal Genomics Consortium"/>
            <person name="Kohler A."/>
            <person name="Kuo A."/>
            <person name="Nagy L.G."/>
            <person name="Floudas D."/>
            <person name="Copeland A."/>
            <person name="Barry K.W."/>
            <person name="Cichocki N."/>
            <person name="Veneault-Fourrey C."/>
            <person name="LaButti K."/>
            <person name="Lindquist E.A."/>
            <person name="Lipzen A."/>
            <person name="Lundell T."/>
            <person name="Morin E."/>
            <person name="Murat C."/>
            <person name="Riley R."/>
            <person name="Ohm R."/>
            <person name="Sun H."/>
            <person name="Tunlid A."/>
            <person name="Henrissat B."/>
            <person name="Grigoriev I.V."/>
            <person name="Hibbett D.S."/>
            <person name="Martin F."/>
        </authorList>
    </citation>
    <scope>NUCLEOTIDE SEQUENCE [LARGE SCALE GENOMIC DNA]</scope>
    <source>
        <strain evidence="4">Zn</strain>
    </source>
</reference>
<dbReference type="InterPro" id="IPR024083">
    <property type="entry name" value="Fumarase/histidase_N"/>
</dbReference>
<evidence type="ECO:0000313" key="3">
    <source>
        <dbReference type="EMBL" id="KIN08566.1"/>
    </source>
</evidence>
<dbReference type="InterPro" id="IPR023144">
    <property type="entry name" value="Phe_NH3-lyase_shielding_dom_sf"/>
</dbReference>
<dbReference type="InterPro" id="IPR005922">
    <property type="entry name" value="Phe_NH3-lyase"/>
</dbReference>
<evidence type="ECO:0008006" key="5">
    <source>
        <dbReference type="Google" id="ProtNLM"/>
    </source>
</evidence>
<organism evidence="3 4">
    <name type="scientific">Oidiodendron maius (strain Zn)</name>
    <dbReference type="NCBI Taxonomy" id="913774"/>
    <lineage>
        <taxon>Eukaryota</taxon>
        <taxon>Fungi</taxon>
        <taxon>Dikarya</taxon>
        <taxon>Ascomycota</taxon>
        <taxon>Pezizomycotina</taxon>
        <taxon>Leotiomycetes</taxon>
        <taxon>Leotiomycetes incertae sedis</taxon>
        <taxon>Myxotrichaceae</taxon>
        <taxon>Oidiodendron</taxon>
    </lineage>
</organism>
<dbReference type="NCBIfam" id="TIGR01226">
    <property type="entry name" value="phe_am_lyase"/>
    <property type="match status" value="1"/>
</dbReference>
<dbReference type="AlphaFoldDB" id="A0A0C3HK08"/>
<dbReference type="InterPro" id="IPR022313">
    <property type="entry name" value="Phe/His_NH3-lyase_AS"/>
</dbReference>
<dbReference type="InterPro" id="IPR001106">
    <property type="entry name" value="Aromatic_Lyase"/>
</dbReference>
<proteinExistence type="inferred from homology"/>
<dbReference type="Pfam" id="PF00221">
    <property type="entry name" value="Lyase_aromatic"/>
    <property type="match status" value="1"/>
</dbReference>
<dbReference type="PANTHER" id="PTHR10362">
    <property type="entry name" value="HISTIDINE AMMONIA-LYASE"/>
    <property type="match status" value="1"/>
</dbReference>
<dbReference type="Gene3D" id="1.10.274.20">
    <property type="entry name" value="Phenylalanine ammonia-lyase 1, domain 3"/>
    <property type="match status" value="1"/>
</dbReference>
<dbReference type="Gene3D" id="1.20.200.10">
    <property type="entry name" value="Fumarase/aspartase (Central domain)"/>
    <property type="match status" value="1"/>
</dbReference>
<dbReference type="STRING" id="913774.A0A0C3HK08"/>
<dbReference type="PROSITE" id="PS00488">
    <property type="entry name" value="PAL_HISTIDASE"/>
    <property type="match status" value="1"/>
</dbReference>
<dbReference type="Proteomes" id="UP000054321">
    <property type="component" value="Unassembled WGS sequence"/>
</dbReference>
<reference evidence="3 4" key="1">
    <citation type="submission" date="2014-04" db="EMBL/GenBank/DDBJ databases">
        <authorList>
            <consortium name="DOE Joint Genome Institute"/>
            <person name="Kuo A."/>
            <person name="Martino E."/>
            <person name="Perotto S."/>
            <person name="Kohler A."/>
            <person name="Nagy L.G."/>
            <person name="Floudas D."/>
            <person name="Copeland A."/>
            <person name="Barry K.W."/>
            <person name="Cichocki N."/>
            <person name="Veneault-Fourrey C."/>
            <person name="LaButti K."/>
            <person name="Lindquist E.A."/>
            <person name="Lipzen A."/>
            <person name="Lundell T."/>
            <person name="Morin E."/>
            <person name="Murat C."/>
            <person name="Sun H."/>
            <person name="Tunlid A."/>
            <person name="Henrissat B."/>
            <person name="Grigoriev I.V."/>
            <person name="Hibbett D.S."/>
            <person name="Martin F."/>
            <person name="Nordberg H.P."/>
            <person name="Cantor M.N."/>
            <person name="Hua S.X."/>
        </authorList>
    </citation>
    <scope>NUCLEOTIDE SEQUENCE [LARGE SCALE GENOMIC DNA]</scope>
    <source>
        <strain evidence="3 4">Zn</strain>
    </source>
</reference>
<dbReference type="HOGENOM" id="CLU_014801_3_1_1"/>
<dbReference type="GO" id="GO:0006559">
    <property type="term" value="P:L-phenylalanine catabolic process"/>
    <property type="evidence" value="ECO:0007669"/>
    <property type="project" value="InterPro"/>
</dbReference>
<dbReference type="InParanoid" id="A0A0C3HK08"/>